<dbReference type="AlphaFoldDB" id="A0A183BRL8"/>
<keyword evidence="3 6" id="KW-0106">Calcium</keyword>
<reference evidence="7" key="1">
    <citation type="submission" date="2014-05" db="EMBL/GenBank/DDBJ databases">
        <title>The genome and life-stage specific transcriptomes of Globodera pallida elucidate key aspects of plant parasitism by a cyst nematode.</title>
        <authorList>
            <person name="Cotton J.A."/>
            <person name="Lilley C.J."/>
            <person name="Jones L.M."/>
            <person name="Kikuchi T."/>
            <person name="Reid A.J."/>
            <person name="Thorpe P."/>
            <person name="Tsai I.J."/>
            <person name="Beasley H."/>
            <person name="Blok V."/>
            <person name="Cock P.J.A."/>
            <person name="Van den Akker S.E."/>
            <person name="Holroyd N."/>
            <person name="Hunt M."/>
            <person name="Mantelin S."/>
            <person name="Naghra H."/>
            <person name="Pain A."/>
            <person name="Palomares-Rius J.E."/>
            <person name="Zarowiecki M."/>
            <person name="Berriman M."/>
            <person name="Jones J.T."/>
            <person name="Urwin P.E."/>
        </authorList>
    </citation>
    <scope>NUCLEOTIDE SEQUENCE [LARGE SCALE GENOMIC DNA]</scope>
    <source>
        <strain evidence="7">Lindley</strain>
    </source>
</reference>
<comment type="similarity">
    <text evidence="1 6">Belongs to the annexin family.</text>
</comment>
<reference evidence="8" key="2">
    <citation type="submission" date="2016-06" db="UniProtKB">
        <authorList>
            <consortium name="WormBaseParasite"/>
        </authorList>
    </citation>
    <scope>IDENTIFICATION</scope>
</reference>
<dbReference type="PRINTS" id="PR00196">
    <property type="entry name" value="ANNEXIN"/>
</dbReference>
<dbReference type="GO" id="GO:0005634">
    <property type="term" value="C:nucleus"/>
    <property type="evidence" value="ECO:0007669"/>
    <property type="project" value="TreeGrafter"/>
</dbReference>
<evidence type="ECO:0000256" key="1">
    <source>
        <dbReference type="ARBA" id="ARBA00007831"/>
    </source>
</evidence>
<evidence type="ECO:0000313" key="7">
    <source>
        <dbReference type="Proteomes" id="UP000050741"/>
    </source>
</evidence>
<organism evidence="7 8">
    <name type="scientific">Globodera pallida</name>
    <name type="common">Potato cyst nematode worm</name>
    <name type="synonym">Heterodera pallida</name>
    <dbReference type="NCBI Taxonomy" id="36090"/>
    <lineage>
        <taxon>Eukaryota</taxon>
        <taxon>Metazoa</taxon>
        <taxon>Ecdysozoa</taxon>
        <taxon>Nematoda</taxon>
        <taxon>Chromadorea</taxon>
        <taxon>Rhabditida</taxon>
        <taxon>Tylenchina</taxon>
        <taxon>Tylenchomorpha</taxon>
        <taxon>Tylenchoidea</taxon>
        <taxon>Heteroderidae</taxon>
        <taxon>Heteroderinae</taxon>
        <taxon>Globodera</taxon>
    </lineage>
</organism>
<keyword evidence="4 6" id="KW-0041">Annexin</keyword>
<evidence type="ECO:0000256" key="3">
    <source>
        <dbReference type="ARBA" id="ARBA00022837"/>
    </source>
</evidence>
<dbReference type="GO" id="GO:0005509">
    <property type="term" value="F:calcium ion binding"/>
    <property type="evidence" value="ECO:0007669"/>
    <property type="project" value="InterPro"/>
</dbReference>
<dbReference type="Gene3D" id="1.10.220.10">
    <property type="entry name" value="Annexin"/>
    <property type="match status" value="4"/>
</dbReference>
<evidence type="ECO:0000256" key="5">
    <source>
        <dbReference type="ARBA" id="ARBA00023302"/>
    </source>
</evidence>
<evidence type="ECO:0000256" key="6">
    <source>
        <dbReference type="RuleBase" id="RU003540"/>
    </source>
</evidence>
<dbReference type="GO" id="GO:0005886">
    <property type="term" value="C:plasma membrane"/>
    <property type="evidence" value="ECO:0007669"/>
    <property type="project" value="TreeGrafter"/>
</dbReference>
<dbReference type="Pfam" id="PF00191">
    <property type="entry name" value="Annexin"/>
    <property type="match status" value="3"/>
</dbReference>
<dbReference type="InterPro" id="IPR037104">
    <property type="entry name" value="Annexin_sf"/>
</dbReference>
<dbReference type="GO" id="GO:0005544">
    <property type="term" value="F:calcium-dependent phospholipid binding"/>
    <property type="evidence" value="ECO:0007669"/>
    <property type="project" value="UniProtKB-KW"/>
</dbReference>
<sequence>MPLSPRIGHNSAYQVVKEVEIIHQVITTHGPTIQHDKIVQLLTSPNNAQRQELIQNYRSKYGGADLAQALKDKLPPSEVATNSLYLALLDTPAEHDAKYLSKAMKVGFGTDEGMLIEILVTRSNAQLRAIKAAYQKLYNRELEKDLAAETSGSFKTLLLDLVEANRDETYRTDPVKAKADAEKLYKAGEGKWGTDEDAFIKVLANQSLNQLQMMFNEYEKLGKKHTMEQAVKAEFSGDELSALLAIVSFVRNGPIGEVAEMLHKSLTKGGKDDMLIHLIVAHSELDLGDIAQEYEKRFKTPLEHAVETSGKPSTLKNALIRMIKGNK</sequence>
<dbReference type="SUPFAM" id="SSF47874">
    <property type="entry name" value="Annexin"/>
    <property type="match status" value="1"/>
</dbReference>
<comment type="domain">
    <text evidence="6">A pair of annexin repeats may form one binding site for calcium and phospholipid.</text>
</comment>
<dbReference type="FunFam" id="1.10.220.10:FF:000002">
    <property type="entry name" value="Annexin"/>
    <property type="match status" value="1"/>
</dbReference>
<dbReference type="SMART" id="SM00335">
    <property type="entry name" value="ANX"/>
    <property type="match status" value="3"/>
</dbReference>
<dbReference type="GO" id="GO:0012506">
    <property type="term" value="C:vesicle membrane"/>
    <property type="evidence" value="ECO:0007669"/>
    <property type="project" value="TreeGrafter"/>
</dbReference>
<keyword evidence="5 6" id="KW-0111">Calcium/phospholipid-binding</keyword>
<keyword evidence="2 6" id="KW-0677">Repeat</keyword>
<dbReference type="WBParaSite" id="GPLIN_000325400">
    <property type="protein sequence ID" value="GPLIN_000325400"/>
    <property type="gene ID" value="GPLIN_000325400"/>
</dbReference>
<dbReference type="Proteomes" id="UP000050741">
    <property type="component" value="Unassembled WGS sequence"/>
</dbReference>
<dbReference type="InterPro" id="IPR001464">
    <property type="entry name" value="Annexin"/>
</dbReference>
<dbReference type="PANTHER" id="PTHR10502">
    <property type="entry name" value="ANNEXIN"/>
    <property type="match status" value="1"/>
</dbReference>
<dbReference type="InterPro" id="IPR018502">
    <property type="entry name" value="Annexin_repeat"/>
</dbReference>
<dbReference type="PROSITE" id="PS00223">
    <property type="entry name" value="ANNEXIN_1"/>
    <property type="match status" value="1"/>
</dbReference>
<dbReference type="InterPro" id="IPR018252">
    <property type="entry name" value="Annexin_repeat_CS"/>
</dbReference>
<name>A0A183BRL8_GLOPA</name>
<dbReference type="PANTHER" id="PTHR10502:SF102">
    <property type="entry name" value="ANNEXIN B11"/>
    <property type="match status" value="1"/>
</dbReference>
<evidence type="ECO:0000313" key="8">
    <source>
        <dbReference type="WBParaSite" id="GPLIN_000325400"/>
    </source>
</evidence>
<evidence type="ECO:0000256" key="2">
    <source>
        <dbReference type="ARBA" id="ARBA00022737"/>
    </source>
</evidence>
<evidence type="ECO:0000256" key="4">
    <source>
        <dbReference type="ARBA" id="ARBA00023216"/>
    </source>
</evidence>
<dbReference type="GO" id="GO:0005737">
    <property type="term" value="C:cytoplasm"/>
    <property type="evidence" value="ECO:0007669"/>
    <property type="project" value="TreeGrafter"/>
</dbReference>
<accession>A0A183BRL8</accession>
<proteinExistence type="inferred from homology"/>
<dbReference type="FunFam" id="1.10.220.10:FF:000003">
    <property type="entry name" value="Annexin"/>
    <property type="match status" value="1"/>
</dbReference>
<keyword evidence="7" id="KW-1185">Reference proteome</keyword>
<dbReference type="GO" id="GO:0001786">
    <property type="term" value="F:phosphatidylserine binding"/>
    <property type="evidence" value="ECO:0007669"/>
    <property type="project" value="TreeGrafter"/>
</dbReference>
<dbReference type="PROSITE" id="PS51897">
    <property type="entry name" value="ANNEXIN_2"/>
    <property type="match status" value="3"/>
</dbReference>
<protein>
    <recommendedName>
        <fullName evidence="6">Annexin</fullName>
    </recommendedName>
</protein>